<sequence length="55" mass="6587">MISYYNYNKQNENDTAIIMKTVHCTNINRVDNNYNNDNNILIYVTKNLEILKFNN</sequence>
<comment type="caution">
    <text evidence="1">The sequence shown here is derived from an EMBL/GenBank/DDBJ whole genome shotgun (WGS) entry which is preliminary data.</text>
</comment>
<organism evidence="1 2">
    <name type="scientific">Anaeromyces robustus</name>
    <dbReference type="NCBI Taxonomy" id="1754192"/>
    <lineage>
        <taxon>Eukaryota</taxon>
        <taxon>Fungi</taxon>
        <taxon>Fungi incertae sedis</taxon>
        <taxon>Chytridiomycota</taxon>
        <taxon>Chytridiomycota incertae sedis</taxon>
        <taxon>Neocallimastigomycetes</taxon>
        <taxon>Neocallimastigales</taxon>
        <taxon>Neocallimastigaceae</taxon>
        <taxon>Anaeromyces</taxon>
    </lineage>
</organism>
<protein>
    <submittedName>
        <fullName evidence="1">Uncharacterized protein</fullName>
    </submittedName>
</protein>
<proteinExistence type="predicted"/>
<gene>
    <name evidence="1" type="ORF">BCR32DRAFT_282300</name>
</gene>
<reference evidence="1 2" key="2">
    <citation type="submission" date="2016-08" db="EMBL/GenBank/DDBJ databases">
        <title>Pervasive Adenine N6-methylation of Active Genes in Fungi.</title>
        <authorList>
            <consortium name="DOE Joint Genome Institute"/>
            <person name="Mondo S.J."/>
            <person name="Dannebaum R.O."/>
            <person name="Kuo R.C."/>
            <person name="Labutti K."/>
            <person name="Haridas S."/>
            <person name="Kuo A."/>
            <person name="Salamov A."/>
            <person name="Ahrendt S.R."/>
            <person name="Lipzen A."/>
            <person name="Sullivan W."/>
            <person name="Andreopoulos W.B."/>
            <person name="Clum A."/>
            <person name="Lindquist E."/>
            <person name="Daum C."/>
            <person name="Ramamoorthy G.K."/>
            <person name="Gryganskyi A."/>
            <person name="Culley D."/>
            <person name="Magnuson J.K."/>
            <person name="James T.Y."/>
            <person name="O'Malley M.A."/>
            <person name="Stajich J.E."/>
            <person name="Spatafora J.W."/>
            <person name="Visel A."/>
            <person name="Grigoriev I.V."/>
        </authorList>
    </citation>
    <scope>NUCLEOTIDE SEQUENCE [LARGE SCALE GENOMIC DNA]</scope>
    <source>
        <strain evidence="1 2">S4</strain>
    </source>
</reference>
<dbReference type="EMBL" id="MCFG01000211">
    <property type="protein sequence ID" value="ORX78419.1"/>
    <property type="molecule type" value="Genomic_DNA"/>
</dbReference>
<dbReference type="Proteomes" id="UP000193944">
    <property type="component" value="Unassembled WGS sequence"/>
</dbReference>
<evidence type="ECO:0000313" key="1">
    <source>
        <dbReference type="EMBL" id="ORX78419.1"/>
    </source>
</evidence>
<reference evidence="1 2" key="1">
    <citation type="submission" date="2016-08" db="EMBL/GenBank/DDBJ databases">
        <title>A Parts List for Fungal Cellulosomes Revealed by Comparative Genomics.</title>
        <authorList>
            <consortium name="DOE Joint Genome Institute"/>
            <person name="Haitjema C.H."/>
            <person name="Gilmore S.P."/>
            <person name="Henske J.K."/>
            <person name="Solomon K.V."/>
            <person name="De Groot R."/>
            <person name="Kuo A."/>
            <person name="Mondo S.J."/>
            <person name="Salamov A.A."/>
            <person name="Labutti K."/>
            <person name="Zhao Z."/>
            <person name="Chiniquy J."/>
            <person name="Barry K."/>
            <person name="Brewer H.M."/>
            <person name="Purvine S.O."/>
            <person name="Wright A.T."/>
            <person name="Boxma B."/>
            <person name="Van Alen T."/>
            <person name="Hackstein J.H."/>
            <person name="Baker S.E."/>
            <person name="Grigoriev I.V."/>
            <person name="O'Malley M.A."/>
        </authorList>
    </citation>
    <scope>NUCLEOTIDE SEQUENCE [LARGE SCALE GENOMIC DNA]</scope>
    <source>
        <strain evidence="1 2">S4</strain>
    </source>
</reference>
<dbReference type="AlphaFoldDB" id="A0A1Y1WXW3"/>
<evidence type="ECO:0000313" key="2">
    <source>
        <dbReference type="Proteomes" id="UP000193944"/>
    </source>
</evidence>
<name>A0A1Y1WXW3_9FUNG</name>
<keyword evidence="2" id="KW-1185">Reference proteome</keyword>
<accession>A0A1Y1WXW3</accession>